<keyword evidence="3" id="KW-0472">Membrane</keyword>
<keyword evidence="1" id="KW-0378">Hydrolase</keyword>
<evidence type="ECO:0000256" key="2">
    <source>
        <dbReference type="SAM" id="MobiDB-lite"/>
    </source>
</evidence>
<accession>A0A6P2CA63</accession>
<dbReference type="InterPro" id="IPR023365">
    <property type="entry name" value="Sortase_dom-sf"/>
</dbReference>
<feature type="region of interest" description="Disordered" evidence="2">
    <location>
        <begin position="1"/>
        <end position="25"/>
    </location>
</feature>
<dbReference type="Pfam" id="PF04203">
    <property type="entry name" value="Sortase"/>
    <property type="match status" value="1"/>
</dbReference>
<proteinExistence type="predicted"/>
<dbReference type="GO" id="GO:0016787">
    <property type="term" value="F:hydrolase activity"/>
    <property type="evidence" value="ECO:0007669"/>
    <property type="project" value="UniProtKB-KW"/>
</dbReference>
<evidence type="ECO:0000313" key="5">
    <source>
        <dbReference type="Proteomes" id="UP000460272"/>
    </source>
</evidence>
<dbReference type="SUPFAM" id="SSF63817">
    <property type="entry name" value="Sortase"/>
    <property type="match status" value="1"/>
</dbReference>
<reference evidence="4 5" key="1">
    <citation type="submission" date="2018-11" db="EMBL/GenBank/DDBJ databases">
        <title>Trebonia kvetii gen.nov., sp.nov., a novel acidophilic actinobacterium, and proposal of the new actinobacterial family Treboniaceae fam. nov.</title>
        <authorList>
            <person name="Rapoport D."/>
            <person name="Sagova-Mareckova M."/>
            <person name="Sedlacek I."/>
            <person name="Provaznik J."/>
            <person name="Kralova S."/>
            <person name="Pavlinic D."/>
            <person name="Benes V."/>
            <person name="Kopecky J."/>
        </authorList>
    </citation>
    <scope>NUCLEOTIDE SEQUENCE [LARGE SCALE GENOMIC DNA]</scope>
    <source>
        <strain evidence="4 5">15Tr583</strain>
    </source>
</reference>
<dbReference type="Proteomes" id="UP000460272">
    <property type="component" value="Unassembled WGS sequence"/>
</dbReference>
<comment type="caution">
    <text evidence="4">The sequence shown here is derived from an EMBL/GenBank/DDBJ whole genome shotgun (WGS) entry which is preliminary data.</text>
</comment>
<keyword evidence="5" id="KW-1185">Reference proteome</keyword>
<dbReference type="RefSeq" id="WP_145852026.1">
    <property type="nucleotide sequence ID" value="NZ_RPFW01000001.1"/>
</dbReference>
<organism evidence="4 5">
    <name type="scientific">Trebonia kvetii</name>
    <dbReference type="NCBI Taxonomy" id="2480626"/>
    <lineage>
        <taxon>Bacteria</taxon>
        <taxon>Bacillati</taxon>
        <taxon>Actinomycetota</taxon>
        <taxon>Actinomycetes</taxon>
        <taxon>Streptosporangiales</taxon>
        <taxon>Treboniaceae</taxon>
        <taxon>Trebonia</taxon>
    </lineage>
</organism>
<keyword evidence="3" id="KW-0812">Transmembrane</keyword>
<feature type="transmembrane region" description="Helical" evidence="3">
    <location>
        <begin position="261"/>
        <end position="284"/>
    </location>
</feature>
<feature type="compositionally biased region" description="Pro residues" evidence="2">
    <location>
        <begin position="1"/>
        <end position="14"/>
    </location>
</feature>
<sequence length="319" mass="32759">MTAPTTSPPGPGLPGPAVSRAGARPRQSDTIVRSAGLTLTLLAVLILGFVGYLYFLSGLQEARAQTTLFATMRGELGLALAPTGPVIPGHPASPASLAAAPGDPVALLSVPAIGISNMVVVEGTSPENLTAGPGHLRDTPLPGQGGVSVVFGRRATFGAPFERLPQLAKGDTIATTSSQGVANYQVIAVSDSSKPVPFSQLPNQLLLVTADSRFAPAHYIEVEAKLVNVVVADAKSTTPFQSSGYLPSVSAAETALGRDSFALISAMAWAIALAAAALAGSFLAARWARWPAWVVAVPVLLAIVWNLYQSLSALLPNLQ</sequence>
<dbReference type="EMBL" id="RPFW01000001">
    <property type="protein sequence ID" value="TVZ07256.1"/>
    <property type="molecule type" value="Genomic_DNA"/>
</dbReference>
<dbReference type="AlphaFoldDB" id="A0A6P2CA63"/>
<dbReference type="Gene3D" id="2.40.260.10">
    <property type="entry name" value="Sortase"/>
    <property type="match status" value="1"/>
</dbReference>
<feature type="transmembrane region" description="Helical" evidence="3">
    <location>
        <begin position="35"/>
        <end position="55"/>
    </location>
</feature>
<dbReference type="OrthoDB" id="5242879at2"/>
<evidence type="ECO:0000256" key="3">
    <source>
        <dbReference type="SAM" id="Phobius"/>
    </source>
</evidence>
<dbReference type="InterPro" id="IPR005754">
    <property type="entry name" value="Sortase"/>
</dbReference>
<feature type="transmembrane region" description="Helical" evidence="3">
    <location>
        <begin position="290"/>
        <end position="308"/>
    </location>
</feature>
<evidence type="ECO:0000313" key="4">
    <source>
        <dbReference type="EMBL" id="TVZ07256.1"/>
    </source>
</evidence>
<evidence type="ECO:0000256" key="1">
    <source>
        <dbReference type="ARBA" id="ARBA00022801"/>
    </source>
</evidence>
<protein>
    <submittedName>
        <fullName evidence="4">Sortase</fullName>
    </submittedName>
</protein>
<gene>
    <name evidence="4" type="ORF">EAS64_08165</name>
</gene>
<keyword evidence="3" id="KW-1133">Transmembrane helix</keyword>
<name>A0A6P2CA63_9ACTN</name>